<dbReference type="AlphaFoldDB" id="A0A179G0P4"/>
<dbReference type="Gene3D" id="3.10.450.50">
    <property type="match status" value="1"/>
</dbReference>
<dbReference type="Pfam" id="PF13577">
    <property type="entry name" value="SnoaL_4"/>
    <property type="match status" value="1"/>
</dbReference>
<dbReference type="Proteomes" id="UP000078397">
    <property type="component" value="Unassembled WGS sequence"/>
</dbReference>
<feature type="domain" description="SnoaL-like" evidence="1">
    <location>
        <begin position="7"/>
        <end position="147"/>
    </location>
</feature>
<gene>
    <name evidence="2" type="ORF">VFPPC_03719</name>
</gene>
<dbReference type="RefSeq" id="XP_018147959.1">
    <property type="nucleotide sequence ID" value="XM_018283190.1"/>
</dbReference>
<comment type="caution">
    <text evidence="2">The sequence shown here is derived from an EMBL/GenBank/DDBJ whole genome shotgun (WGS) entry which is preliminary data.</text>
</comment>
<name>A0A179G0P4_METCM</name>
<dbReference type="KEGG" id="pchm:VFPPC_03719"/>
<reference evidence="2 3" key="1">
    <citation type="journal article" date="2016" name="PLoS Pathog.">
        <title>Biosynthesis of antibiotic leucinostatins in bio-control fungus Purpureocillium lilacinum and their inhibition on phytophthora revealed by genome mining.</title>
        <authorList>
            <person name="Wang G."/>
            <person name="Liu Z."/>
            <person name="Lin R."/>
            <person name="Li E."/>
            <person name="Mao Z."/>
            <person name="Ling J."/>
            <person name="Yang Y."/>
            <person name="Yin W.B."/>
            <person name="Xie B."/>
        </authorList>
    </citation>
    <scope>NUCLEOTIDE SEQUENCE [LARGE SCALE GENOMIC DNA]</scope>
    <source>
        <strain evidence="2">170</strain>
    </source>
</reference>
<organism evidence="2 3">
    <name type="scientific">Pochonia chlamydosporia 170</name>
    <dbReference type="NCBI Taxonomy" id="1380566"/>
    <lineage>
        <taxon>Eukaryota</taxon>
        <taxon>Fungi</taxon>
        <taxon>Dikarya</taxon>
        <taxon>Ascomycota</taxon>
        <taxon>Pezizomycotina</taxon>
        <taxon>Sordariomycetes</taxon>
        <taxon>Hypocreomycetidae</taxon>
        <taxon>Hypocreales</taxon>
        <taxon>Clavicipitaceae</taxon>
        <taxon>Pochonia</taxon>
    </lineage>
</organism>
<dbReference type="OrthoDB" id="3724021at2759"/>
<evidence type="ECO:0000259" key="1">
    <source>
        <dbReference type="Pfam" id="PF13577"/>
    </source>
</evidence>
<dbReference type="InterPro" id="IPR032710">
    <property type="entry name" value="NTF2-like_dom_sf"/>
</dbReference>
<accession>A0A179G0P4</accession>
<dbReference type="EMBL" id="LSBJ02000002">
    <property type="protein sequence ID" value="OAQ71422.1"/>
    <property type="molecule type" value="Genomic_DNA"/>
</dbReference>
<evidence type="ECO:0000313" key="2">
    <source>
        <dbReference type="EMBL" id="OAQ71422.1"/>
    </source>
</evidence>
<keyword evidence="3" id="KW-1185">Reference proteome</keyword>
<dbReference type="InterPro" id="IPR037401">
    <property type="entry name" value="SnoaL-like"/>
</dbReference>
<sequence>MSARTDKLLNELEIKSLLIRERYYRDTHQWTNLRQSYHSDVSKTQIKISWSVRSPKLIISTVNIPRYNGNIDGFVAGSEKMARSSASTSHAIQPVEVHINGNKAVSESTGAIYARFKYQGTSYDCISYGRFISRLERDGNEWKMCTLEVIYDKDTIQPVTPGAATQIQLDPEARESYKCLHWVLAQNGYAIDRALPGTDQPGSGEALMKECFEWLGK</sequence>
<dbReference type="GeneID" id="28847184"/>
<protein>
    <submittedName>
        <fullName evidence="2">SnoaL-like domain-containing protein</fullName>
    </submittedName>
</protein>
<evidence type="ECO:0000313" key="3">
    <source>
        <dbReference type="Proteomes" id="UP000078397"/>
    </source>
</evidence>
<proteinExistence type="predicted"/>
<dbReference type="SUPFAM" id="SSF54427">
    <property type="entry name" value="NTF2-like"/>
    <property type="match status" value="1"/>
</dbReference>